<protein>
    <submittedName>
        <fullName evidence="18">Siroheme synthase CysG</fullName>
        <ecNumber evidence="18">1.3.1.76</ecNumber>
        <ecNumber evidence="18">2.1.1.107</ecNumber>
        <ecNumber evidence="18">4.99.1.4</ecNumber>
    </submittedName>
</protein>
<dbReference type="GO" id="GO:0043115">
    <property type="term" value="F:precorrin-2 dehydrogenase activity"/>
    <property type="evidence" value="ECO:0007669"/>
    <property type="project" value="UniProtKB-EC"/>
</dbReference>
<keyword evidence="9 18" id="KW-0456">Lyase</keyword>
<accession>A0ABT1D5C1</accession>
<dbReference type="NCBIfam" id="TIGR01469">
    <property type="entry name" value="cobA_cysG_Cterm"/>
    <property type="match status" value="1"/>
</dbReference>
<evidence type="ECO:0000259" key="15">
    <source>
        <dbReference type="Pfam" id="PF00590"/>
    </source>
</evidence>
<dbReference type="Pfam" id="PF00590">
    <property type="entry name" value="TP_methylase"/>
    <property type="match status" value="1"/>
</dbReference>
<dbReference type="InterPro" id="IPR050161">
    <property type="entry name" value="Siro_Cobalamin_biosynth"/>
</dbReference>
<dbReference type="EMBL" id="JAFIRR010000057">
    <property type="protein sequence ID" value="MCO6416414.1"/>
    <property type="molecule type" value="Genomic_DNA"/>
</dbReference>
<evidence type="ECO:0000259" key="16">
    <source>
        <dbReference type="Pfam" id="PF10414"/>
    </source>
</evidence>
<evidence type="ECO:0000313" key="18">
    <source>
        <dbReference type="EMBL" id="MCO6416414.1"/>
    </source>
</evidence>
<dbReference type="GO" id="GO:0032259">
    <property type="term" value="P:methylation"/>
    <property type="evidence" value="ECO:0007669"/>
    <property type="project" value="UniProtKB-KW"/>
</dbReference>
<dbReference type="InterPro" id="IPR019478">
    <property type="entry name" value="Sirohaem_synthase_dimer_dom"/>
</dbReference>
<dbReference type="PROSITE" id="PS00839">
    <property type="entry name" value="SUMT_1"/>
    <property type="match status" value="1"/>
</dbReference>
<evidence type="ECO:0000256" key="14">
    <source>
        <dbReference type="RuleBase" id="RU003960"/>
    </source>
</evidence>
<dbReference type="EC" id="4.99.1.4" evidence="18"/>
<dbReference type="InterPro" id="IPR014776">
    <property type="entry name" value="4pyrrole_Mease_sub2"/>
</dbReference>
<dbReference type="SUPFAM" id="SSF51735">
    <property type="entry name" value="NAD(P)-binding Rossmann-fold domains"/>
    <property type="match status" value="1"/>
</dbReference>
<dbReference type="Gene3D" id="3.30.950.10">
    <property type="entry name" value="Methyltransferase, Cobalt-precorrin-4 Transmethylase, Domain 2"/>
    <property type="match status" value="1"/>
</dbReference>
<keyword evidence="8" id="KW-0520">NAD</keyword>
<comment type="catalytic activity">
    <reaction evidence="13">
        <text>precorrin-2 + NAD(+) = sirohydrochlorin + NADH + 2 H(+)</text>
        <dbReference type="Rhea" id="RHEA:15613"/>
        <dbReference type="ChEBI" id="CHEBI:15378"/>
        <dbReference type="ChEBI" id="CHEBI:57540"/>
        <dbReference type="ChEBI" id="CHEBI:57945"/>
        <dbReference type="ChEBI" id="CHEBI:58351"/>
        <dbReference type="ChEBI" id="CHEBI:58827"/>
        <dbReference type="EC" id="1.3.1.76"/>
    </reaction>
</comment>
<dbReference type="NCBIfam" id="NF004790">
    <property type="entry name" value="PRK06136.1"/>
    <property type="match status" value="1"/>
</dbReference>
<evidence type="ECO:0000256" key="13">
    <source>
        <dbReference type="ARBA" id="ARBA00047561"/>
    </source>
</evidence>
<dbReference type="GO" id="GO:0004851">
    <property type="term" value="F:uroporphyrin-III C-methyltransferase activity"/>
    <property type="evidence" value="ECO:0007669"/>
    <property type="project" value="UniProtKB-EC"/>
</dbReference>
<organism evidence="18 19">
    <name type="scientific">Siccirubricoccus soli</name>
    <dbReference type="NCBI Taxonomy" id="2899147"/>
    <lineage>
        <taxon>Bacteria</taxon>
        <taxon>Pseudomonadati</taxon>
        <taxon>Pseudomonadota</taxon>
        <taxon>Alphaproteobacteria</taxon>
        <taxon>Acetobacterales</taxon>
        <taxon>Roseomonadaceae</taxon>
        <taxon>Siccirubricoccus</taxon>
    </lineage>
</organism>
<dbReference type="Pfam" id="PF13241">
    <property type="entry name" value="NAD_binding_7"/>
    <property type="match status" value="1"/>
</dbReference>
<dbReference type="PANTHER" id="PTHR45790:SF1">
    <property type="entry name" value="SIROHEME SYNTHASE"/>
    <property type="match status" value="1"/>
</dbReference>
<dbReference type="SUPFAM" id="SSF53790">
    <property type="entry name" value="Tetrapyrrole methylase"/>
    <property type="match status" value="1"/>
</dbReference>
<comment type="similarity">
    <text evidence="2 14">Belongs to the precorrin methyltransferase family.</text>
</comment>
<evidence type="ECO:0000256" key="7">
    <source>
        <dbReference type="ARBA" id="ARBA00023002"/>
    </source>
</evidence>
<feature type="domain" description="Siroheme synthase central" evidence="17">
    <location>
        <begin position="100"/>
        <end position="124"/>
    </location>
</feature>
<dbReference type="NCBIfam" id="NF007922">
    <property type="entry name" value="PRK10637.1"/>
    <property type="match status" value="1"/>
</dbReference>
<dbReference type="Gene3D" id="3.40.50.720">
    <property type="entry name" value="NAD(P)-binding Rossmann-like Domain"/>
    <property type="match status" value="2"/>
</dbReference>
<gene>
    <name evidence="18" type="primary">cysG</name>
    <name evidence="18" type="ORF">JYK14_09570</name>
</gene>
<keyword evidence="3" id="KW-0169">Cobalamin biosynthesis</keyword>
<evidence type="ECO:0000256" key="4">
    <source>
        <dbReference type="ARBA" id="ARBA00022603"/>
    </source>
</evidence>
<dbReference type="PROSITE" id="PS00840">
    <property type="entry name" value="SUMT_2"/>
    <property type="match status" value="1"/>
</dbReference>
<dbReference type="EC" id="1.3.1.76" evidence="18"/>
<keyword evidence="6" id="KW-0949">S-adenosyl-L-methionine</keyword>
<dbReference type="Gene3D" id="1.10.8.210">
    <property type="entry name" value="Sirohaem synthase, dimerisation domain"/>
    <property type="match status" value="1"/>
</dbReference>
<comment type="pathway">
    <text evidence="1">Porphyrin-containing compound metabolism; siroheme biosynthesis; sirohydrochlorin from precorrin-2: step 1/1.</text>
</comment>
<dbReference type="InterPro" id="IPR003043">
    <property type="entry name" value="Uropor_MeTrfase_CS"/>
</dbReference>
<keyword evidence="7 18" id="KW-0560">Oxidoreductase</keyword>
<dbReference type="InterPro" id="IPR028281">
    <property type="entry name" value="Sirohaem_synthase_central"/>
</dbReference>
<evidence type="ECO:0000256" key="2">
    <source>
        <dbReference type="ARBA" id="ARBA00005879"/>
    </source>
</evidence>
<dbReference type="Gene3D" id="3.30.160.110">
    <property type="entry name" value="Siroheme synthase, domain 2"/>
    <property type="match status" value="1"/>
</dbReference>
<dbReference type="EC" id="2.1.1.107" evidence="18"/>
<keyword evidence="5 14" id="KW-0808">Transferase</keyword>
<dbReference type="InterPro" id="IPR035996">
    <property type="entry name" value="4pyrrol_Methylase_sf"/>
</dbReference>
<dbReference type="Pfam" id="PF10414">
    <property type="entry name" value="CysG_dimeriser"/>
    <property type="match status" value="1"/>
</dbReference>
<evidence type="ECO:0000259" key="17">
    <source>
        <dbReference type="Pfam" id="PF14824"/>
    </source>
</evidence>
<keyword evidence="10" id="KW-0627">Porphyrin biosynthesis</keyword>
<dbReference type="Proteomes" id="UP001523392">
    <property type="component" value="Unassembled WGS sequence"/>
</dbReference>
<comment type="pathway">
    <text evidence="12">Porphyrin-containing compound metabolism; siroheme biosynthesis; precorrin-2 from uroporphyrinogen III: step 1/1.</text>
</comment>
<dbReference type="InterPro" id="IPR037115">
    <property type="entry name" value="Sirohaem_synt_dimer_dom_sf"/>
</dbReference>
<feature type="domain" description="Sirohaem synthase dimerisation" evidence="16">
    <location>
        <begin position="130"/>
        <end position="186"/>
    </location>
</feature>
<dbReference type="InterPro" id="IPR000878">
    <property type="entry name" value="4pyrrol_Mease"/>
</dbReference>
<dbReference type="InterPro" id="IPR036291">
    <property type="entry name" value="NAD(P)-bd_dom_sf"/>
</dbReference>
<evidence type="ECO:0000256" key="8">
    <source>
        <dbReference type="ARBA" id="ARBA00023027"/>
    </source>
</evidence>
<feature type="domain" description="Tetrapyrrole methylase" evidence="15">
    <location>
        <begin position="196"/>
        <end position="396"/>
    </location>
</feature>
<dbReference type="SUPFAM" id="SSF75615">
    <property type="entry name" value="Siroheme synthase middle domains-like"/>
    <property type="match status" value="1"/>
</dbReference>
<dbReference type="InterPro" id="IPR006367">
    <property type="entry name" value="Sirohaem_synthase_N"/>
</dbReference>
<dbReference type="InterPro" id="IPR014777">
    <property type="entry name" value="4pyrrole_Mease_sub1"/>
</dbReference>
<dbReference type="Pfam" id="PF14824">
    <property type="entry name" value="Sirohm_synth_M"/>
    <property type="match status" value="1"/>
</dbReference>
<comment type="caution">
    <text evidence="18">The sequence shown here is derived from an EMBL/GenBank/DDBJ whole genome shotgun (WGS) entry which is preliminary data.</text>
</comment>
<evidence type="ECO:0000256" key="5">
    <source>
        <dbReference type="ARBA" id="ARBA00022679"/>
    </source>
</evidence>
<dbReference type="PIRSF" id="PIRSF036426">
    <property type="entry name" value="Sirohaem_synth"/>
    <property type="match status" value="1"/>
</dbReference>
<evidence type="ECO:0000256" key="10">
    <source>
        <dbReference type="ARBA" id="ARBA00023244"/>
    </source>
</evidence>
<evidence type="ECO:0000313" key="19">
    <source>
        <dbReference type="Proteomes" id="UP001523392"/>
    </source>
</evidence>
<name>A0ABT1D5C1_9PROT</name>
<evidence type="ECO:0000256" key="6">
    <source>
        <dbReference type="ARBA" id="ARBA00022691"/>
    </source>
</evidence>
<dbReference type="InterPro" id="IPR006366">
    <property type="entry name" value="CobA/CysG_C"/>
</dbReference>
<keyword evidence="4 14" id="KW-0489">Methyltransferase</keyword>
<dbReference type="PANTHER" id="PTHR45790">
    <property type="entry name" value="SIROHEME SYNTHASE-RELATED"/>
    <property type="match status" value="1"/>
</dbReference>
<dbReference type="GO" id="GO:0051266">
    <property type="term" value="F:sirohydrochlorin ferrochelatase activity"/>
    <property type="evidence" value="ECO:0007669"/>
    <property type="project" value="UniProtKB-EC"/>
</dbReference>
<evidence type="ECO:0000256" key="9">
    <source>
        <dbReference type="ARBA" id="ARBA00023239"/>
    </source>
</evidence>
<evidence type="ECO:0000256" key="3">
    <source>
        <dbReference type="ARBA" id="ARBA00022573"/>
    </source>
</evidence>
<keyword evidence="19" id="KW-1185">Reference proteome</keyword>
<keyword evidence="11" id="KW-0511">Multifunctional enzyme</keyword>
<evidence type="ECO:0000256" key="11">
    <source>
        <dbReference type="ARBA" id="ARBA00023268"/>
    </source>
</evidence>
<dbReference type="NCBIfam" id="TIGR01470">
    <property type="entry name" value="cysG_Nterm"/>
    <property type="match status" value="1"/>
</dbReference>
<evidence type="ECO:0000256" key="1">
    <source>
        <dbReference type="ARBA" id="ARBA00005010"/>
    </source>
</evidence>
<evidence type="ECO:0000256" key="12">
    <source>
        <dbReference type="ARBA" id="ARBA00025705"/>
    </source>
</evidence>
<reference evidence="18 19" key="1">
    <citation type="submission" date="2021-12" db="EMBL/GenBank/DDBJ databases">
        <title>Siccirubricoccus leaddurans sp. nov., a high concentration Zn2+ tolerance bacterium.</title>
        <authorList>
            <person name="Cao Y."/>
        </authorList>
    </citation>
    <scope>NUCLEOTIDE SEQUENCE [LARGE SCALE GENOMIC DNA]</scope>
    <source>
        <strain evidence="18 19">KC 17139</strain>
    </source>
</reference>
<proteinExistence type="inferred from homology"/>
<dbReference type="InterPro" id="IPR012409">
    <property type="entry name" value="Sirohaem_synth"/>
</dbReference>
<dbReference type="Gene3D" id="3.40.1010.10">
    <property type="entry name" value="Cobalt-precorrin-4 Transmethylase, Domain 1"/>
    <property type="match status" value="1"/>
</dbReference>
<dbReference type="RefSeq" id="WP_252953023.1">
    <property type="nucleotide sequence ID" value="NZ_JAFIRR010000057.1"/>
</dbReference>
<sequence length="426" mass="44128">MQHFPVFLDLAGRLALVLGEGEVAARKAALLRQAGAELRLAPRFSPELLDGVALAIGANAPEAELQALAEAARARGVPVNIVDRPALCTAILPAIIDRAPVTIAISSGGAAPVLARLLRQRVEAVLPPGIGRVAALAGRFREAVRRRLPELGARRRFLEAVLAGPPAALAEAGRKEEADRAFAAALEQAETVPQGMVHIVGAGPGAGDLLTLRALRLLGEADVILHDRLGTAAALEMARRDAERLCVGPTAETGALMVRLAREGKRVVRLKGGDPLVFGHGTEEMAALTEAGIPWAIVPGITAALACAAGARIPLTDRETTHALTLVTGHRRVVGPALHGLAQPGQTLAIYMPMTALAEISAGLVAEGLDPATPAALVERGGTPEQRALHGTLRSLAAEAPLWVTEGPCLLLVGPSIGRAPRPAEE</sequence>